<keyword evidence="2" id="KW-1133">Transmembrane helix</keyword>
<evidence type="ECO:0000313" key="3">
    <source>
        <dbReference type="EMBL" id="WIY50962.1"/>
    </source>
</evidence>
<dbReference type="Proteomes" id="UP001242732">
    <property type="component" value="Chromosome"/>
</dbReference>
<keyword evidence="2" id="KW-0472">Membrane</keyword>
<evidence type="ECO:0000256" key="1">
    <source>
        <dbReference type="SAM" id="MobiDB-lite"/>
    </source>
</evidence>
<sequence length="76" mass="8365">MEPAPRREEKRLAQKLTGRENPATSQNIDLLWILLPGIGGLHFLFFAVLMLPAAAQGAREGLHKPPHDMLGIGMKP</sequence>
<protein>
    <submittedName>
        <fullName evidence="3">Uncharacterized protein</fullName>
    </submittedName>
</protein>
<accession>A0ABY9AW08</accession>
<name>A0ABY9AW08_PARCI</name>
<feature type="transmembrane region" description="Helical" evidence="2">
    <location>
        <begin position="30"/>
        <end position="54"/>
    </location>
</feature>
<feature type="compositionally biased region" description="Basic and acidic residues" evidence="1">
    <location>
        <begin position="1"/>
        <end position="12"/>
    </location>
</feature>
<reference evidence="3 4" key="1">
    <citation type="submission" date="2023-06" db="EMBL/GenBank/DDBJ databases">
        <authorList>
            <person name="Ham H."/>
            <person name="Park D.S."/>
        </authorList>
    </citation>
    <scope>NUCLEOTIDE SEQUENCE [LARGE SCALE GENOMIC DNA]</scope>
    <source>
        <strain evidence="3 4">KACC 17005</strain>
    </source>
</reference>
<keyword evidence="4" id="KW-1185">Reference proteome</keyword>
<evidence type="ECO:0000313" key="4">
    <source>
        <dbReference type="Proteomes" id="UP001242732"/>
    </source>
</evidence>
<dbReference type="GeneID" id="79792071"/>
<evidence type="ECO:0000256" key="2">
    <source>
        <dbReference type="SAM" id="Phobius"/>
    </source>
</evidence>
<dbReference type="RefSeq" id="WP_017438041.1">
    <property type="nucleotide sequence ID" value="NZ_CP023687.1"/>
</dbReference>
<dbReference type="EMBL" id="CP127363">
    <property type="protein sequence ID" value="WIY50962.1"/>
    <property type="molecule type" value="Genomic_DNA"/>
</dbReference>
<keyword evidence="2" id="KW-0812">Transmembrane</keyword>
<feature type="region of interest" description="Disordered" evidence="1">
    <location>
        <begin position="1"/>
        <end position="21"/>
    </location>
</feature>
<organism evidence="3 4">
    <name type="scientific">Paracidovorax citrulli</name>
    <name type="common">Acidovorax citrulli</name>
    <dbReference type="NCBI Taxonomy" id="80869"/>
    <lineage>
        <taxon>Bacteria</taxon>
        <taxon>Pseudomonadati</taxon>
        <taxon>Pseudomonadota</taxon>
        <taxon>Betaproteobacteria</taxon>
        <taxon>Burkholderiales</taxon>
        <taxon>Comamonadaceae</taxon>
        <taxon>Paracidovorax</taxon>
    </lineage>
</organism>
<proteinExistence type="predicted"/>
<gene>
    <name evidence="3" type="ORF">QRO08_10485</name>
</gene>